<keyword evidence="2" id="KW-1185">Reference proteome</keyword>
<protein>
    <submittedName>
        <fullName evidence="1">Uncharacterized protein</fullName>
    </submittedName>
</protein>
<sequence>MAQRLPGPPPLELVGIADREHPRVVRALRFREEVRVWEADGGLVLLTAGGS</sequence>
<dbReference type="Proteomes" id="UP000317940">
    <property type="component" value="Unassembled WGS sequence"/>
</dbReference>
<evidence type="ECO:0000313" key="1">
    <source>
        <dbReference type="EMBL" id="TWF73735.1"/>
    </source>
</evidence>
<evidence type="ECO:0000313" key="2">
    <source>
        <dbReference type="Proteomes" id="UP000317940"/>
    </source>
</evidence>
<dbReference type="RefSeq" id="WP_170305271.1">
    <property type="nucleotide sequence ID" value="NZ_BAAAMZ010000001.1"/>
</dbReference>
<name>A0A561SFS8_9ACTN</name>
<dbReference type="AlphaFoldDB" id="A0A561SFS8"/>
<reference evidence="1 2" key="1">
    <citation type="submission" date="2019-06" db="EMBL/GenBank/DDBJ databases">
        <title>Sequencing the genomes of 1000 actinobacteria strains.</title>
        <authorList>
            <person name="Klenk H.-P."/>
        </authorList>
    </citation>
    <scope>NUCLEOTIDE SEQUENCE [LARGE SCALE GENOMIC DNA]</scope>
    <source>
        <strain evidence="1 2">DSM 44826</strain>
    </source>
</reference>
<accession>A0A561SFS8</accession>
<gene>
    <name evidence="1" type="ORF">FHX73_15362</name>
</gene>
<proteinExistence type="predicted"/>
<organism evidence="1 2">
    <name type="scientific">Kitasatospora viridis</name>
    <dbReference type="NCBI Taxonomy" id="281105"/>
    <lineage>
        <taxon>Bacteria</taxon>
        <taxon>Bacillati</taxon>
        <taxon>Actinomycetota</taxon>
        <taxon>Actinomycetes</taxon>
        <taxon>Kitasatosporales</taxon>
        <taxon>Streptomycetaceae</taxon>
        <taxon>Kitasatospora</taxon>
    </lineage>
</organism>
<dbReference type="EMBL" id="VIWT01000005">
    <property type="protein sequence ID" value="TWF73735.1"/>
    <property type="molecule type" value="Genomic_DNA"/>
</dbReference>
<comment type="caution">
    <text evidence="1">The sequence shown here is derived from an EMBL/GenBank/DDBJ whole genome shotgun (WGS) entry which is preliminary data.</text>
</comment>